<comment type="caution">
    <text evidence="2">The sequence shown here is derived from an EMBL/GenBank/DDBJ whole genome shotgun (WGS) entry which is preliminary data.</text>
</comment>
<feature type="region of interest" description="Disordered" evidence="1">
    <location>
        <begin position="94"/>
        <end position="142"/>
    </location>
</feature>
<proteinExistence type="predicted"/>
<protein>
    <submittedName>
        <fullName evidence="2">Uncharacterized protein</fullName>
    </submittedName>
</protein>
<feature type="compositionally biased region" description="Basic and acidic residues" evidence="1">
    <location>
        <begin position="94"/>
        <end position="116"/>
    </location>
</feature>
<evidence type="ECO:0000256" key="1">
    <source>
        <dbReference type="SAM" id="MobiDB-lite"/>
    </source>
</evidence>
<evidence type="ECO:0000313" key="3">
    <source>
        <dbReference type="Proteomes" id="UP001054945"/>
    </source>
</evidence>
<sequence>MELPRVPVAACFPRDGASRTASRSVIVRVERLFLPVAARLLHVHLNRRVELLCCEYGKKSHGTFDSSIFLTKTSLNPAIPRPIIYPWVSQNRMEGKGKEKKNRKEREDEQKKEKKSITMSFPAFNVGPETSNSSRSNFHLSHSREVKNETRATILRRTYSWRSFHYLLGPVIERKTYSRPDMI</sequence>
<accession>A0AAV4MV26</accession>
<reference evidence="2 3" key="1">
    <citation type="submission" date="2021-06" db="EMBL/GenBank/DDBJ databases">
        <title>Caerostris extrusa draft genome.</title>
        <authorList>
            <person name="Kono N."/>
            <person name="Arakawa K."/>
        </authorList>
    </citation>
    <scope>NUCLEOTIDE SEQUENCE [LARGE SCALE GENOMIC DNA]</scope>
</reference>
<evidence type="ECO:0000313" key="2">
    <source>
        <dbReference type="EMBL" id="GIX76307.1"/>
    </source>
</evidence>
<feature type="compositionally biased region" description="Polar residues" evidence="1">
    <location>
        <begin position="128"/>
        <end position="140"/>
    </location>
</feature>
<dbReference type="AlphaFoldDB" id="A0AAV4MV26"/>
<organism evidence="2 3">
    <name type="scientific">Caerostris extrusa</name>
    <name type="common">Bark spider</name>
    <name type="synonym">Caerostris bankana</name>
    <dbReference type="NCBI Taxonomy" id="172846"/>
    <lineage>
        <taxon>Eukaryota</taxon>
        <taxon>Metazoa</taxon>
        <taxon>Ecdysozoa</taxon>
        <taxon>Arthropoda</taxon>
        <taxon>Chelicerata</taxon>
        <taxon>Arachnida</taxon>
        <taxon>Araneae</taxon>
        <taxon>Araneomorphae</taxon>
        <taxon>Entelegynae</taxon>
        <taxon>Araneoidea</taxon>
        <taxon>Araneidae</taxon>
        <taxon>Caerostris</taxon>
    </lineage>
</organism>
<dbReference type="Proteomes" id="UP001054945">
    <property type="component" value="Unassembled WGS sequence"/>
</dbReference>
<keyword evidence="3" id="KW-1185">Reference proteome</keyword>
<name>A0AAV4MV26_CAEEX</name>
<dbReference type="EMBL" id="BPLR01020245">
    <property type="protein sequence ID" value="GIX76307.1"/>
    <property type="molecule type" value="Genomic_DNA"/>
</dbReference>
<gene>
    <name evidence="2" type="ORF">CEXT_499751</name>
</gene>